<dbReference type="EMBL" id="JBBMEK010000014">
    <property type="protein sequence ID" value="MEQ2363921.1"/>
    <property type="molecule type" value="Genomic_DNA"/>
</dbReference>
<feature type="signal peptide" evidence="1">
    <location>
        <begin position="1"/>
        <end position="20"/>
    </location>
</feature>
<reference evidence="2 3" key="1">
    <citation type="submission" date="2024-03" db="EMBL/GenBank/DDBJ databases">
        <title>Human intestinal bacterial collection.</title>
        <authorList>
            <person name="Pauvert C."/>
            <person name="Hitch T.C.A."/>
            <person name="Clavel T."/>
        </authorList>
    </citation>
    <scope>NUCLEOTIDE SEQUENCE [LARGE SCALE GENOMIC DNA]</scope>
    <source>
        <strain evidence="2 3">CLA-AA-H190</strain>
    </source>
</reference>
<evidence type="ECO:0000256" key="1">
    <source>
        <dbReference type="SAM" id="SignalP"/>
    </source>
</evidence>
<gene>
    <name evidence="2" type="ORF">WMO25_02275</name>
</gene>
<feature type="chain" id="PRO_5046788910" evidence="1">
    <location>
        <begin position="21"/>
        <end position="281"/>
    </location>
</feature>
<name>A0ABV1B0M9_9FIRM</name>
<dbReference type="RefSeq" id="WP_349083860.1">
    <property type="nucleotide sequence ID" value="NZ_JBBMEK010000014.1"/>
</dbReference>
<evidence type="ECO:0000313" key="3">
    <source>
        <dbReference type="Proteomes" id="UP001469749"/>
    </source>
</evidence>
<keyword evidence="3" id="KW-1185">Reference proteome</keyword>
<proteinExistence type="predicted"/>
<comment type="caution">
    <text evidence="2">The sequence shown here is derived from an EMBL/GenBank/DDBJ whole genome shotgun (WGS) entry which is preliminary data.</text>
</comment>
<sequence>MNKKITTAMVIVAMSMSIMACGGTQKETSAPAETQAQTSIAIESAASTEAPETAAESETPAEVGYYTIYSSQSGSDEAIVKETLESMGVTADNTNLTLDADGTVTMMNVGEKLTGTWGDGKMSVEGTDYTYSLEDNMFTLKSGDVTFVFEKAGSEAASADTGKDLPDGDYSDMGAGTMYLNTAGGTSENGNIPVLFESSDIVTDQMDVNTSDFDNTKLSYIYIDGMLNTKEQLGDAQCGITLEKDALAEGTHKVEVVQYDTNEPDGTMVTYKTASYEIQYK</sequence>
<organism evidence="2 3">
    <name type="scientific">Coprococcus intestinihominis</name>
    <dbReference type="NCBI Taxonomy" id="3133154"/>
    <lineage>
        <taxon>Bacteria</taxon>
        <taxon>Bacillati</taxon>
        <taxon>Bacillota</taxon>
        <taxon>Clostridia</taxon>
        <taxon>Lachnospirales</taxon>
        <taxon>Lachnospiraceae</taxon>
        <taxon>Coprococcus</taxon>
    </lineage>
</organism>
<accession>A0ABV1B0M9</accession>
<dbReference type="PROSITE" id="PS51257">
    <property type="entry name" value="PROKAR_LIPOPROTEIN"/>
    <property type="match status" value="1"/>
</dbReference>
<protein>
    <submittedName>
        <fullName evidence="2">Uncharacterized protein</fullName>
    </submittedName>
</protein>
<evidence type="ECO:0000313" key="2">
    <source>
        <dbReference type="EMBL" id="MEQ2363921.1"/>
    </source>
</evidence>
<dbReference type="Proteomes" id="UP001469749">
    <property type="component" value="Unassembled WGS sequence"/>
</dbReference>
<keyword evidence="1" id="KW-0732">Signal</keyword>